<dbReference type="PROSITE" id="PS50851">
    <property type="entry name" value="CHEW"/>
    <property type="match status" value="3"/>
</dbReference>
<dbReference type="PANTHER" id="PTHR22617:SF23">
    <property type="entry name" value="CHEMOTAXIS PROTEIN CHEW"/>
    <property type="match status" value="1"/>
</dbReference>
<dbReference type="Pfam" id="PF01584">
    <property type="entry name" value="CheW"/>
    <property type="match status" value="3"/>
</dbReference>
<dbReference type="SMART" id="SM00260">
    <property type="entry name" value="CheW"/>
    <property type="match status" value="3"/>
</dbReference>
<proteinExistence type="predicted"/>
<dbReference type="InterPro" id="IPR036061">
    <property type="entry name" value="CheW-like_dom_sf"/>
</dbReference>
<evidence type="ECO:0000313" key="2">
    <source>
        <dbReference type="EMBL" id="TLS49483.1"/>
    </source>
</evidence>
<dbReference type="InterPro" id="IPR039315">
    <property type="entry name" value="CheW"/>
</dbReference>
<dbReference type="GO" id="GO:0006935">
    <property type="term" value="P:chemotaxis"/>
    <property type="evidence" value="ECO:0007669"/>
    <property type="project" value="InterPro"/>
</dbReference>
<dbReference type="Gene3D" id="2.30.30.40">
    <property type="entry name" value="SH3 Domains"/>
    <property type="match status" value="2"/>
</dbReference>
<gene>
    <name evidence="2" type="ORF">FE782_25565</name>
</gene>
<name>A0A5R9G9U5_9BACL</name>
<dbReference type="Gene3D" id="2.40.50.180">
    <property type="entry name" value="CheA-289, Domain 4"/>
    <property type="match status" value="3"/>
</dbReference>
<keyword evidence="3" id="KW-1185">Reference proteome</keyword>
<comment type="caution">
    <text evidence="2">The sequence shown here is derived from an EMBL/GenBank/DDBJ whole genome shotgun (WGS) entry which is preliminary data.</text>
</comment>
<dbReference type="GO" id="GO:0007165">
    <property type="term" value="P:signal transduction"/>
    <property type="evidence" value="ECO:0007669"/>
    <property type="project" value="InterPro"/>
</dbReference>
<dbReference type="AlphaFoldDB" id="A0A5R9G9U5"/>
<organism evidence="2 3">
    <name type="scientific">Paenibacillus antri</name>
    <dbReference type="NCBI Taxonomy" id="2582848"/>
    <lineage>
        <taxon>Bacteria</taxon>
        <taxon>Bacillati</taxon>
        <taxon>Bacillota</taxon>
        <taxon>Bacilli</taxon>
        <taxon>Bacillales</taxon>
        <taxon>Paenibacillaceae</taxon>
        <taxon>Paenibacillus</taxon>
    </lineage>
</organism>
<dbReference type="EMBL" id="VCIW01000021">
    <property type="protein sequence ID" value="TLS49483.1"/>
    <property type="molecule type" value="Genomic_DNA"/>
</dbReference>
<sequence length="471" mass="50140">MMETTSVRQLVTFALDGDVYAVGIESVAFVVAAGAATRVPLADSFIDGLANVRGALMPVVDGVRWASGAPRAHGAAGKIVVLRQRTSDVGLAVDRMLGVAEAREREIAPLSSGEADIYEGLYMREDTAVRIFRVQALFDALKSRKPAVAESASLAPSVRALRSGERDDEAAPQQRRMLRFETNGEQYGLDMGGVRDILPMPEKIVGVQGLPSYAMGTGVYRNGTAMPIVHLGALLLGGAASKPRRVVCAEVATPNGREIVGLAVDWVHDLQAPREDAAARFAPSLESYSEMVRGVTYASSGAPMFVLDEERLLGEGGAVSRLLPSQAVRRASAAESAEEAPEGGASDNGRLYVFFQACGQEYGMPAGDVKEVRRLTRLTPVPHAPAGIVGVANVRGRILTVVGAQAALELGGERERTAHLIVAEKDGAERGIAVPRVTRVVRIPPDQTKQGFYHCSRDRKLVPLVAPSAFR</sequence>
<dbReference type="SUPFAM" id="SSF50341">
    <property type="entry name" value="CheW-like"/>
    <property type="match status" value="3"/>
</dbReference>
<evidence type="ECO:0000259" key="1">
    <source>
        <dbReference type="PROSITE" id="PS50851"/>
    </source>
</evidence>
<reference evidence="2 3" key="1">
    <citation type="submission" date="2019-05" db="EMBL/GenBank/DDBJ databases">
        <authorList>
            <person name="Narsing Rao M.P."/>
            <person name="Li W.J."/>
        </authorList>
    </citation>
    <scope>NUCLEOTIDE SEQUENCE [LARGE SCALE GENOMIC DNA]</scope>
    <source>
        <strain evidence="2 3">SYSU_K30003</strain>
    </source>
</reference>
<dbReference type="OrthoDB" id="9794382at2"/>
<feature type="domain" description="CheW-like" evidence="1">
    <location>
        <begin position="174"/>
        <end position="318"/>
    </location>
</feature>
<dbReference type="GO" id="GO:0005829">
    <property type="term" value="C:cytosol"/>
    <property type="evidence" value="ECO:0007669"/>
    <property type="project" value="TreeGrafter"/>
</dbReference>
<dbReference type="RefSeq" id="WP_138197201.1">
    <property type="nucleotide sequence ID" value="NZ_VCIW01000021.1"/>
</dbReference>
<accession>A0A5R9G9U5</accession>
<feature type="domain" description="CheW-like" evidence="1">
    <location>
        <begin position="349"/>
        <end position="471"/>
    </location>
</feature>
<dbReference type="InterPro" id="IPR002545">
    <property type="entry name" value="CheW-lke_dom"/>
</dbReference>
<protein>
    <submittedName>
        <fullName evidence="2">Chemotaxis protein CheW</fullName>
    </submittedName>
</protein>
<dbReference type="PANTHER" id="PTHR22617">
    <property type="entry name" value="CHEMOTAXIS SENSOR HISTIDINE KINASE-RELATED"/>
    <property type="match status" value="1"/>
</dbReference>
<feature type="domain" description="CheW-like" evidence="1">
    <location>
        <begin position="7"/>
        <end position="143"/>
    </location>
</feature>
<evidence type="ECO:0000313" key="3">
    <source>
        <dbReference type="Proteomes" id="UP000309676"/>
    </source>
</evidence>
<dbReference type="Proteomes" id="UP000309676">
    <property type="component" value="Unassembled WGS sequence"/>
</dbReference>